<accession>A0AAD7IAM0</accession>
<organism evidence="1 2">
    <name type="scientific">Mycena metata</name>
    <dbReference type="NCBI Taxonomy" id="1033252"/>
    <lineage>
        <taxon>Eukaryota</taxon>
        <taxon>Fungi</taxon>
        <taxon>Dikarya</taxon>
        <taxon>Basidiomycota</taxon>
        <taxon>Agaricomycotina</taxon>
        <taxon>Agaricomycetes</taxon>
        <taxon>Agaricomycetidae</taxon>
        <taxon>Agaricales</taxon>
        <taxon>Marasmiineae</taxon>
        <taxon>Mycenaceae</taxon>
        <taxon>Mycena</taxon>
    </lineage>
</organism>
<evidence type="ECO:0000313" key="2">
    <source>
        <dbReference type="Proteomes" id="UP001215598"/>
    </source>
</evidence>
<reference evidence="1" key="1">
    <citation type="submission" date="2023-03" db="EMBL/GenBank/DDBJ databases">
        <title>Massive genome expansion in bonnet fungi (Mycena s.s.) driven by repeated elements and novel gene families across ecological guilds.</title>
        <authorList>
            <consortium name="Lawrence Berkeley National Laboratory"/>
            <person name="Harder C.B."/>
            <person name="Miyauchi S."/>
            <person name="Viragh M."/>
            <person name="Kuo A."/>
            <person name="Thoen E."/>
            <person name="Andreopoulos B."/>
            <person name="Lu D."/>
            <person name="Skrede I."/>
            <person name="Drula E."/>
            <person name="Henrissat B."/>
            <person name="Morin E."/>
            <person name="Kohler A."/>
            <person name="Barry K."/>
            <person name="LaButti K."/>
            <person name="Morin E."/>
            <person name="Salamov A."/>
            <person name="Lipzen A."/>
            <person name="Mereny Z."/>
            <person name="Hegedus B."/>
            <person name="Baldrian P."/>
            <person name="Stursova M."/>
            <person name="Weitz H."/>
            <person name="Taylor A."/>
            <person name="Grigoriev I.V."/>
            <person name="Nagy L.G."/>
            <person name="Martin F."/>
            <person name="Kauserud H."/>
        </authorList>
    </citation>
    <scope>NUCLEOTIDE SEQUENCE</scope>
    <source>
        <strain evidence="1">CBHHK182m</strain>
    </source>
</reference>
<dbReference type="EMBL" id="JARKIB010000110">
    <property type="protein sequence ID" value="KAJ7738804.1"/>
    <property type="molecule type" value="Genomic_DNA"/>
</dbReference>
<dbReference type="Proteomes" id="UP001215598">
    <property type="component" value="Unassembled WGS sequence"/>
</dbReference>
<name>A0AAD7IAM0_9AGAR</name>
<gene>
    <name evidence="1" type="ORF">B0H16DRAFT_1729776</name>
</gene>
<dbReference type="AlphaFoldDB" id="A0AAD7IAM0"/>
<protein>
    <submittedName>
        <fullName evidence="1">Uncharacterized protein</fullName>
    </submittedName>
</protein>
<evidence type="ECO:0000313" key="1">
    <source>
        <dbReference type="EMBL" id="KAJ7738804.1"/>
    </source>
</evidence>
<keyword evidence="2" id="KW-1185">Reference proteome</keyword>
<proteinExistence type="predicted"/>
<sequence length="258" mass="29021">MPHNYRENQRIALLYAQRIDRPRRDAVDYGVPPVPHMPRQPPAARNSAPTAWVAPAVPRLRLPDLYPDAPSKSPHHPYAMLFLDNLSSGACHPPPPPSHCPECKADAFLERAREKFPNAPAIVPDTDFKGPKVGAPVYVDFREEGSARDGILVTDILSFTANMIQPHYLLVRQPTGAIKVTLHIKGSEEMDNYEEVDDIIYANCAHRLITRFHLAWWLALAFRRLAQDKFRHTGNGLRLSGLYSADGIKWTAIAHFGR</sequence>
<comment type="caution">
    <text evidence="1">The sequence shown here is derived from an EMBL/GenBank/DDBJ whole genome shotgun (WGS) entry which is preliminary data.</text>
</comment>